<proteinExistence type="predicted"/>
<evidence type="ECO:0000313" key="1">
    <source>
        <dbReference type="EMBL" id="KYC28911.1"/>
    </source>
</evidence>
<sequence>MSKKIVLRYESEHTGFMREWLAKHPEQREEKLAGRKLWWDRGSRNLDDLRRSQESKVPQKAYVYYDWNAS</sequence>
<dbReference type="Pfam" id="PF11943">
    <property type="entry name" value="DUF3460"/>
    <property type="match status" value="1"/>
</dbReference>
<reference evidence="1 2" key="1">
    <citation type="journal article" date="2016" name="ISME J.">
        <title>Integrated multi-omics analyses reveal the biochemical mechanisms and phylogenetic relevance of anaerobic androgen biodegradation in the environment.</title>
        <authorList>
            <person name="Yang F.C."/>
            <person name="Chen Y.L."/>
            <person name="Tang S.L."/>
            <person name="Yu C.P."/>
            <person name="Wang P.H."/>
            <person name="Ismail W."/>
            <person name="Wang C.H."/>
            <person name="Ding J.Y."/>
            <person name="Yang C.Y."/>
            <person name="Yang C.Y."/>
            <person name="Chiang Y.R."/>
        </authorList>
    </citation>
    <scope>NUCLEOTIDE SEQUENCE [LARGE SCALE GENOMIC DNA]</scope>
    <source>
        <strain evidence="1 2">DSM 13999</strain>
    </source>
</reference>
<dbReference type="Proteomes" id="UP000243416">
    <property type="component" value="Unassembled WGS sequence"/>
</dbReference>
<dbReference type="EMBL" id="LFZK01000002">
    <property type="protein sequence ID" value="KYC28911.1"/>
    <property type="molecule type" value="Genomic_DNA"/>
</dbReference>
<organism evidence="1 2">
    <name type="scientific">Sterolibacterium denitrificans</name>
    <dbReference type="NCBI Taxonomy" id="157592"/>
    <lineage>
        <taxon>Bacteria</taxon>
        <taxon>Pseudomonadati</taxon>
        <taxon>Pseudomonadota</taxon>
        <taxon>Betaproteobacteria</taxon>
        <taxon>Nitrosomonadales</taxon>
        <taxon>Sterolibacteriaceae</taxon>
        <taxon>Sterolibacterium</taxon>
    </lineage>
</organism>
<gene>
    <name evidence="1" type="ORF">ACY05_03380</name>
</gene>
<accession>A0A656Z7U2</accession>
<dbReference type="InterPro" id="IPR021853">
    <property type="entry name" value="DUF3460"/>
</dbReference>
<dbReference type="RefSeq" id="WP_067170858.1">
    <property type="nucleotide sequence ID" value="NZ_LFZK01000002.1"/>
</dbReference>
<dbReference type="OrthoDB" id="5296692at2"/>
<name>A0A656Z7U2_9PROT</name>
<dbReference type="AlphaFoldDB" id="A0A656Z7U2"/>
<protein>
    <submittedName>
        <fullName evidence="1">Uncharacterized protein</fullName>
    </submittedName>
</protein>
<keyword evidence="2" id="KW-1185">Reference proteome</keyword>
<comment type="caution">
    <text evidence="1">The sequence shown here is derived from an EMBL/GenBank/DDBJ whole genome shotgun (WGS) entry which is preliminary data.</text>
</comment>
<evidence type="ECO:0000313" key="2">
    <source>
        <dbReference type="Proteomes" id="UP000243416"/>
    </source>
</evidence>